<name>L7LVC0_RHIPC</name>
<keyword evidence="1" id="KW-0687">Ribonucleoprotein</keyword>
<protein>
    <submittedName>
        <fullName evidence="1">Putative mitochondrial ribosomal protein s34</fullName>
    </submittedName>
</protein>
<dbReference type="GO" id="GO:0005840">
    <property type="term" value="C:ribosome"/>
    <property type="evidence" value="ECO:0007669"/>
    <property type="project" value="UniProtKB-KW"/>
</dbReference>
<dbReference type="PANTHER" id="PTHR28589:SF1">
    <property type="entry name" value="SMALL RIBOSOMAL SUBUNIT PROTEIN MS34"/>
    <property type="match status" value="1"/>
</dbReference>
<proteinExistence type="evidence at transcript level"/>
<evidence type="ECO:0000313" key="1">
    <source>
        <dbReference type="EMBL" id="JAA54843.1"/>
    </source>
</evidence>
<dbReference type="EMBL" id="GACK01010191">
    <property type="protein sequence ID" value="JAA54843.1"/>
    <property type="molecule type" value="mRNA"/>
</dbReference>
<accession>L7LVC0</accession>
<organism evidence="1">
    <name type="scientific">Rhipicephalus pulchellus</name>
    <name type="common">Yellow backed tick</name>
    <name type="synonym">Dermacentor pulchellus</name>
    <dbReference type="NCBI Taxonomy" id="72859"/>
    <lineage>
        <taxon>Eukaryota</taxon>
        <taxon>Metazoa</taxon>
        <taxon>Ecdysozoa</taxon>
        <taxon>Arthropoda</taxon>
        <taxon>Chelicerata</taxon>
        <taxon>Arachnida</taxon>
        <taxon>Acari</taxon>
        <taxon>Parasitiformes</taxon>
        <taxon>Ixodida</taxon>
        <taxon>Ixodoidea</taxon>
        <taxon>Ixodidae</taxon>
        <taxon>Rhipicephalinae</taxon>
        <taxon>Rhipicephalus</taxon>
        <taxon>Rhipicephalus</taxon>
    </lineage>
</organism>
<dbReference type="Pfam" id="PF16053">
    <property type="entry name" value="MRP-S34"/>
    <property type="match status" value="1"/>
</dbReference>
<dbReference type="PANTHER" id="PTHR28589">
    <property type="entry name" value="28S RIBOSOMAL PROTEIN S34, MITOCHONDRIAL"/>
    <property type="match status" value="1"/>
</dbReference>
<dbReference type="GO" id="GO:0003735">
    <property type="term" value="F:structural constituent of ribosome"/>
    <property type="evidence" value="ECO:0007669"/>
    <property type="project" value="InterPro"/>
</dbReference>
<dbReference type="InterPro" id="IPR032053">
    <property type="entry name" value="Ribosomal_mS34"/>
</dbReference>
<reference evidence="1" key="2">
    <citation type="journal article" date="2015" name="J. Proteomics">
        <title>Sexual differences in the sialomes of the zebra tick, Rhipicephalus pulchellus.</title>
        <authorList>
            <person name="Tan A.W."/>
            <person name="Francischetti I.M."/>
            <person name="Slovak M."/>
            <person name="Kini R.M."/>
            <person name="Ribeiro J.M."/>
        </authorList>
    </citation>
    <scope>NUCLEOTIDE SEQUENCE</scope>
    <source>
        <tissue evidence="1">Salivary gland</tissue>
    </source>
</reference>
<keyword evidence="1" id="KW-0689">Ribosomal protein</keyword>
<sequence length="221" mass="25580">MPRIKYIGYPSPYVGKHLLWLLGNLKNFGVGRVVTRTSFERYPEPSYYVITKVRPYMDDANQYGDVWAETVFRGRRLGVIQLESPQVPDYKLVPKSEEARLLSLPVVDPVAKVLPRYLKMPPLMRIIVERDLKAKGLSLPVVDPVPKVLPRYLKMPPLMRIIVERDLKAKGVVEEPKLRAVYSSSYVKSYRIAEEGETPDFEHTDMKNYITEKFRQGIKEI</sequence>
<dbReference type="AlphaFoldDB" id="L7LVC0"/>
<reference evidence="1" key="1">
    <citation type="submission" date="2012-11" db="EMBL/GenBank/DDBJ databases">
        <authorList>
            <person name="Lucero-Rivera Y.E."/>
            <person name="Tovar-Ramirez D."/>
        </authorList>
    </citation>
    <scope>NUCLEOTIDE SEQUENCE</scope>
    <source>
        <tissue evidence="1">Salivary gland</tissue>
    </source>
</reference>
<dbReference type="GO" id="GO:0005739">
    <property type="term" value="C:mitochondrion"/>
    <property type="evidence" value="ECO:0007669"/>
    <property type="project" value="InterPro"/>
</dbReference>